<dbReference type="InterPro" id="IPR037923">
    <property type="entry name" value="HTH-like"/>
</dbReference>
<dbReference type="Pfam" id="PF02311">
    <property type="entry name" value="AraC_binding"/>
    <property type="match status" value="1"/>
</dbReference>
<evidence type="ECO:0000313" key="5">
    <source>
        <dbReference type="EMBL" id="PZF72559.1"/>
    </source>
</evidence>
<dbReference type="InterPro" id="IPR003313">
    <property type="entry name" value="AraC-bd"/>
</dbReference>
<dbReference type="EMBL" id="QKTW01000017">
    <property type="protein sequence ID" value="PZF72559.1"/>
    <property type="molecule type" value="Genomic_DNA"/>
</dbReference>
<proteinExistence type="predicted"/>
<keyword evidence="3" id="KW-0804">Transcription</keyword>
<dbReference type="Proteomes" id="UP000248745">
    <property type="component" value="Unassembled WGS sequence"/>
</dbReference>
<feature type="domain" description="HTH araC/xylS-type" evidence="4">
    <location>
        <begin position="164"/>
        <end position="266"/>
    </location>
</feature>
<dbReference type="SUPFAM" id="SSF46689">
    <property type="entry name" value="Homeodomain-like"/>
    <property type="match status" value="1"/>
</dbReference>
<protein>
    <submittedName>
        <fullName evidence="5">AraC family transcriptional regulator</fullName>
    </submittedName>
</protein>
<dbReference type="AlphaFoldDB" id="A0A2W2B8E7"/>
<dbReference type="GO" id="GO:0043565">
    <property type="term" value="F:sequence-specific DNA binding"/>
    <property type="evidence" value="ECO:0007669"/>
    <property type="project" value="InterPro"/>
</dbReference>
<dbReference type="InterPro" id="IPR014710">
    <property type="entry name" value="RmlC-like_jellyroll"/>
</dbReference>
<dbReference type="Pfam" id="PF12833">
    <property type="entry name" value="HTH_18"/>
    <property type="match status" value="1"/>
</dbReference>
<evidence type="ECO:0000313" key="6">
    <source>
        <dbReference type="Proteomes" id="UP000248745"/>
    </source>
</evidence>
<name>A0A2W2B8E7_9BACT</name>
<dbReference type="PROSITE" id="PS01124">
    <property type="entry name" value="HTH_ARAC_FAMILY_2"/>
    <property type="match status" value="1"/>
</dbReference>
<keyword evidence="2" id="KW-0238">DNA-binding</keyword>
<dbReference type="PANTHER" id="PTHR43280:SF32">
    <property type="entry name" value="TRANSCRIPTIONAL REGULATORY PROTEIN"/>
    <property type="match status" value="1"/>
</dbReference>
<dbReference type="InterPro" id="IPR018060">
    <property type="entry name" value="HTH_AraC"/>
</dbReference>
<gene>
    <name evidence="5" type="ORF">DN068_11890</name>
</gene>
<comment type="caution">
    <text evidence="5">The sequence shown here is derived from an EMBL/GenBank/DDBJ whole genome shotgun (WGS) entry which is preliminary data.</text>
</comment>
<dbReference type="OrthoDB" id="2585681at2"/>
<dbReference type="SMART" id="SM00342">
    <property type="entry name" value="HTH_ARAC"/>
    <property type="match status" value="1"/>
</dbReference>
<keyword evidence="1" id="KW-0805">Transcription regulation</keyword>
<sequence>MSDFIQVKNKIESSSLLKVSPFRKEIRKTEPHKHNSYFELIYLSKGTGTHTIDHSTYNIQPPVIFLVRKEQVHHWDLSSEPDGFVIILKKGFLDQSLDSELKALLIKLSAHACMQVQDSVFIEQVFQLLASETNFHIQEGLLKALFAKVSEVSLPVYQKVNKSVDLVTTFRELLSQKTGIKNNVAHYATLLHTSPQNLNAICRKATNQAASELLAEYIIAEAKRLLLYTNNSVAEIANSLDFSDGSHFVKYFKRYTTQTPSAFRKL</sequence>
<dbReference type="SUPFAM" id="SSF51215">
    <property type="entry name" value="Regulatory protein AraC"/>
    <property type="match status" value="1"/>
</dbReference>
<dbReference type="PANTHER" id="PTHR43280">
    <property type="entry name" value="ARAC-FAMILY TRANSCRIPTIONAL REGULATOR"/>
    <property type="match status" value="1"/>
</dbReference>
<accession>A0A2W2B8E7</accession>
<organism evidence="5 6">
    <name type="scientific">Taibaiella soli</name>
    <dbReference type="NCBI Taxonomy" id="1649169"/>
    <lineage>
        <taxon>Bacteria</taxon>
        <taxon>Pseudomonadati</taxon>
        <taxon>Bacteroidota</taxon>
        <taxon>Chitinophagia</taxon>
        <taxon>Chitinophagales</taxon>
        <taxon>Chitinophagaceae</taxon>
        <taxon>Taibaiella</taxon>
    </lineage>
</organism>
<evidence type="ECO:0000259" key="4">
    <source>
        <dbReference type="PROSITE" id="PS01124"/>
    </source>
</evidence>
<evidence type="ECO:0000256" key="1">
    <source>
        <dbReference type="ARBA" id="ARBA00023015"/>
    </source>
</evidence>
<dbReference type="GO" id="GO:0003700">
    <property type="term" value="F:DNA-binding transcription factor activity"/>
    <property type="evidence" value="ECO:0007669"/>
    <property type="project" value="InterPro"/>
</dbReference>
<evidence type="ECO:0000256" key="2">
    <source>
        <dbReference type="ARBA" id="ARBA00023125"/>
    </source>
</evidence>
<dbReference type="InterPro" id="IPR009057">
    <property type="entry name" value="Homeodomain-like_sf"/>
</dbReference>
<evidence type="ECO:0000256" key="3">
    <source>
        <dbReference type="ARBA" id="ARBA00023163"/>
    </source>
</evidence>
<reference evidence="5 6" key="1">
    <citation type="submission" date="2018-06" db="EMBL/GenBank/DDBJ databases">
        <title>Mucibacter soli gen. nov., sp. nov., a new member of the family Chitinophagaceae producing mucin.</title>
        <authorList>
            <person name="Kim M.-K."/>
            <person name="Park S."/>
            <person name="Kim T.-S."/>
            <person name="Joung Y."/>
            <person name="Han J.-H."/>
            <person name="Kim S.B."/>
        </authorList>
    </citation>
    <scope>NUCLEOTIDE SEQUENCE [LARGE SCALE GENOMIC DNA]</scope>
    <source>
        <strain evidence="5 6">R1-15</strain>
    </source>
</reference>
<dbReference type="Gene3D" id="1.10.10.60">
    <property type="entry name" value="Homeodomain-like"/>
    <property type="match status" value="1"/>
</dbReference>
<dbReference type="Gene3D" id="2.60.120.10">
    <property type="entry name" value="Jelly Rolls"/>
    <property type="match status" value="1"/>
</dbReference>
<dbReference type="RefSeq" id="WP_110999150.1">
    <property type="nucleotide sequence ID" value="NZ_QKTW01000017.1"/>
</dbReference>
<keyword evidence="6" id="KW-1185">Reference proteome</keyword>